<dbReference type="InterPro" id="IPR000238">
    <property type="entry name" value="RbfA"/>
</dbReference>
<dbReference type="EMBL" id="CP022684">
    <property type="protein sequence ID" value="AUM12139.1"/>
    <property type="molecule type" value="Genomic_DNA"/>
</dbReference>
<dbReference type="GO" id="GO:0005829">
    <property type="term" value="C:cytosol"/>
    <property type="evidence" value="ECO:0007669"/>
    <property type="project" value="TreeGrafter"/>
</dbReference>
<dbReference type="SUPFAM" id="SSF89919">
    <property type="entry name" value="Ribosome-binding factor A, RbfA"/>
    <property type="match status" value="1"/>
</dbReference>
<keyword evidence="4" id="KW-1185">Reference proteome</keyword>
<dbReference type="GO" id="GO:0030490">
    <property type="term" value="P:maturation of SSU-rRNA"/>
    <property type="evidence" value="ECO:0007669"/>
    <property type="project" value="UniProtKB-UniRule"/>
</dbReference>
<proteinExistence type="inferred from homology"/>
<dbReference type="OrthoDB" id="307788at2"/>
<keyword evidence="2" id="KW-0963">Cytoplasm</keyword>
<dbReference type="PANTHER" id="PTHR33515">
    <property type="entry name" value="RIBOSOME-BINDING FACTOR A, CHLOROPLASTIC-RELATED"/>
    <property type="match status" value="1"/>
</dbReference>
<evidence type="ECO:0000256" key="2">
    <source>
        <dbReference type="HAMAP-Rule" id="MF_00003"/>
    </source>
</evidence>
<dbReference type="GO" id="GO:0043024">
    <property type="term" value="F:ribosomal small subunit binding"/>
    <property type="evidence" value="ECO:0007669"/>
    <property type="project" value="TreeGrafter"/>
</dbReference>
<comment type="subcellular location">
    <subcellularLocation>
        <location evidence="2">Cytoplasm</location>
    </subcellularLocation>
</comment>
<name>A0A2K9LIF6_9GAMM</name>
<organism evidence="3 4">
    <name type="scientific">Ketobacter alkanivorans</name>
    <dbReference type="NCBI Taxonomy" id="1917421"/>
    <lineage>
        <taxon>Bacteria</taxon>
        <taxon>Pseudomonadati</taxon>
        <taxon>Pseudomonadota</taxon>
        <taxon>Gammaproteobacteria</taxon>
        <taxon>Pseudomonadales</taxon>
        <taxon>Ketobacteraceae</taxon>
        <taxon>Ketobacter</taxon>
    </lineage>
</organism>
<reference evidence="4" key="1">
    <citation type="submission" date="2017-08" db="EMBL/GenBank/DDBJ databases">
        <title>Direct submision.</title>
        <authorList>
            <person name="Kim S.-J."/>
            <person name="Rhee S.-K."/>
        </authorList>
    </citation>
    <scope>NUCLEOTIDE SEQUENCE [LARGE SCALE GENOMIC DNA]</scope>
    <source>
        <strain evidence="4">GI5</strain>
    </source>
</reference>
<dbReference type="AlphaFoldDB" id="A0A2K9LIF6"/>
<protein>
    <recommendedName>
        <fullName evidence="2">Ribosome-binding factor A</fullName>
    </recommendedName>
</protein>
<comment type="function">
    <text evidence="2">One of several proteins that assist in the late maturation steps of the functional core of the 30S ribosomal subunit. Associates with free 30S ribosomal subunits (but not with 30S subunits that are part of 70S ribosomes or polysomes). Required for efficient processing of 16S rRNA. May interact with the 5'-terminal helix region of 16S rRNA.</text>
</comment>
<keyword evidence="1 2" id="KW-0690">Ribosome biogenesis</keyword>
<evidence type="ECO:0000313" key="3">
    <source>
        <dbReference type="EMBL" id="AUM12139.1"/>
    </source>
</evidence>
<dbReference type="Gene3D" id="3.30.300.20">
    <property type="match status" value="1"/>
</dbReference>
<dbReference type="PROSITE" id="PS01319">
    <property type="entry name" value="RBFA"/>
    <property type="match status" value="1"/>
</dbReference>
<evidence type="ECO:0000256" key="1">
    <source>
        <dbReference type="ARBA" id="ARBA00022517"/>
    </source>
</evidence>
<dbReference type="Proteomes" id="UP000235116">
    <property type="component" value="Chromosome"/>
</dbReference>
<dbReference type="NCBIfam" id="TIGR00082">
    <property type="entry name" value="rbfA"/>
    <property type="match status" value="1"/>
</dbReference>
<gene>
    <name evidence="2" type="primary">rbfA</name>
    <name evidence="3" type="ORF">Kalk_06810</name>
</gene>
<dbReference type="Pfam" id="PF02033">
    <property type="entry name" value="RBFA"/>
    <property type="match status" value="1"/>
</dbReference>
<evidence type="ECO:0000313" key="4">
    <source>
        <dbReference type="Proteomes" id="UP000235116"/>
    </source>
</evidence>
<dbReference type="InterPro" id="IPR023799">
    <property type="entry name" value="RbfA_dom_sf"/>
</dbReference>
<dbReference type="InterPro" id="IPR015946">
    <property type="entry name" value="KH_dom-like_a/b"/>
</dbReference>
<comment type="similarity">
    <text evidence="2">Belongs to the RbfA family.</text>
</comment>
<dbReference type="KEGG" id="kak:Kalk_06810"/>
<accession>A0A2K9LIF6</accession>
<dbReference type="InterPro" id="IPR020053">
    <property type="entry name" value="Ribosome-bd_factorA_CS"/>
</dbReference>
<sequence>MRHSARGYKRTDRIADQIQRDLAMLLQREIKDPRVGMVTINSVNVSKDLAYADVYVTFMGIDGDQNVQESLEVLDHAAGFLRSLLAKSIQLRVMPRLRFHYDHTIVDGPRMSRLIDQAVAKDKARHGDDEPGESVGE</sequence>
<comment type="subunit">
    <text evidence="2">Monomer. Binds 30S ribosomal subunits, but not 50S ribosomal subunits or 70S ribosomes.</text>
</comment>
<dbReference type="HAMAP" id="MF_00003">
    <property type="entry name" value="RbfA"/>
    <property type="match status" value="1"/>
</dbReference>
<dbReference type="PANTHER" id="PTHR33515:SF1">
    <property type="entry name" value="RIBOSOME-BINDING FACTOR A, CHLOROPLASTIC-RELATED"/>
    <property type="match status" value="1"/>
</dbReference>